<name>A0ABQ8DEM4_BRANA</name>
<dbReference type="PANTHER" id="PTHR13068">
    <property type="entry name" value="CGI-12 PROTEIN-RELATED"/>
    <property type="match status" value="1"/>
</dbReference>
<keyword evidence="3" id="KW-0809">Transit peptide</keyword>
<keyword evidence="2" id="KW-0806">Transcription termination</keyword>
<dbReference type="Proteomes" id="UP000824890">
    <property type="component" value="Unassembled WGS sequence"/>
</dbReference>
<keyword evidence="4" id="KW-0812">Transmembrane</keyword>
<dbReference type="Gene3D" id="1.25.70.10">
    <property type="entry name" value="Transcription termination factor 3, mitochondrial"/>
    <property type="match status" value="1"/>
</dbReference>
<protein>
    <recommendedName>
        <fullName evidence="7">Mitochondrial transcription termination factor family protein</fullName>
    </recommendedName>
</protein>
<keyword evidence="4" id="KW-1133">Transmembrane helix</keyword>
<evidence type="ECO:0000256" key="3">
    <source>
        <dbReference type="ARBA" id="ARBA00022946"/>
    </source>
</evidence>
<sequence length="685" mass="76678">MYSSLLLHGKKCIELHKSSTFRVISVKLLQKEYPFRNPFSSSASTLQSDSVLNLLTSYGFTSTQISKIITTYPRLLTLDAKTTLLPKLQSLQSRGASTSELTEIISKVPKILSKRGTKSTGLYFDFIKDIIHNDGKSSHSSTTTGKQGNKMRNVSVLRDMGVPQRFLFTLLVSESQPVCGKEKFEMSVKKVVEMGFDPATSKFVQALHVFYEMSERTIEEKVNVYNKLGFRVEEVWEMFNKWPYYLKFSERKITQTFETLKRCGLGDEEVVAVMKKRPECMRASEEKIRSCVETFLGLGFSGEEFVSMVKCFPTCVGLSAENVRRKVEFLVGEMKWELKDVVGIPPVLGYSLEKRMVPRCGVVRALVEKGVMSGRGGGGYGGIPPMSSVLACSDKVFLNRFVMKHGRLVPELMAIFDGDKEKGSQGRTAIKNVKGLCVSRSVEKDGRILHEEDVSSASYSDHVASSLDLFFVWTCASVEEGRFQPSESEGNLPKFSDLNLCNEFHGKTSCSASRMLSAVQNLSTYGEAPKDCLYLFELLECSKTLPICASFCDRVFEACSDAYFTSDASDQVIVPCGASESIICGKASKWETNGTAFCYALGFTVQSADEEPCYGSKSSLEPPLVVEEEPLVKTAWFQSLQIYWLVIVIVLRTVCWLEIRGRYQRQMRGLIQRERVVRNMNGIVA</sequence>
<proteinExistence type="inferred from homology"/>
<dbReference type="PANTHER" id="PTHR13068:SF186">
    <property type="entry name" value="MITOCHONDRIAL TRANSCRIPTION TERMINATION FACTOR FAMILY PROTEIN"/>
    <property type="match status" value="1"/>
</dbReference>
<evidence type="ECO:0000313" key="6">
    <source>
        <dbReference type="Proteomes" id="UP000824890"/>
    </source>
</evidence>
<dbReference type="Pfam" id="PF02536">
    <property type="entry name" value="mTERF"/>
    <property type="match status" value="1"/>
</dbReference>
<dbReference type="EMBL" id="JAGKQM010000005">
    <property type="protein sequence ID" value="KAH0927834.1"/>
    <property type="molecule type" value="Genomic_DNA"/>
</dbReference>
<comment type="caution">
    <text evidence="5">The sequence shown here is derived from an EMBL/GenBank/DDBJ whole genome shotgun (WGS) entry which is preliminary data.</text>
</comment>
<organism evidence="5 6">
    <name type="scientific">Brassica napus</name>
    <name type="common">Rape</name>
    <dbReference type="NCBI Taxonomy" id="3708"/>
    <lineage>
        <taxon>Eukaryota</taxon>
        <taxon>Viridiplantae</taxon>
        <taxon>Streptophyta</taxon>
        <taxon>Embryophyta</taxon>
        <taxon>Tracheophyta</taxon>
        <taxon>Spermatophyta</taxon>
        <taxon>Magnoliopsida</taxon>
        <taxon>eudicotyledons</taxon>
        <taxon>Gunneridae</taxon>
        <taxon>Pentapetalae</taxon>
        <taxon>rosids</taxon>
        <taxon>malvids</taxon>
        <taxon>Brassicales</taxon>
        <taxon>Brassicaceae</taxon>
        <taxon>Brassiceae</taxon>
        <taxon>Brassica</taxon>
    </lineage>
</organism>
<evidence type="ECO:0000256" key="1">
    <source>
        <dbReference type="ARBA" id="ARBA00007692"/>
    </source>
</evidence>
<evidence type="ECO:0000256" key="4">
    <source>
        <dbReference type="SAM" id="Phobius"/>
    </source>
</evidence>
<dbReference type="InterPro" id="IPR003690">
    <property type="entry name" value="MTERF"/>
</dbReference>
<evidence type="ECO:0008006" key="7">
    <source>
        <dbReference type="Google" id="ProtNLM"/>
    </source>
</evidence>
<evidence type="ECO:0000313" key="5">
    <source>
        <dbReference type="EMBL" id="KAH0927834.1"/>
    </source>
</evidence>
<feature type="transmembrane region" description="Helical" evidence="4">
    <location>
        <begin position="642"/>
        <end position="659"/>
    </location>
</feature>
<keyword evidence="6" id="KW-1185">Reference proteome</keyword>
<keyword evidence="4" id="KW-0472">Membrane</keyword>
<keyword evidence="2" id="KW-0805">Transcription regulation</keyword>
<gene>
    <name evidence="5" type="ORF">HID58_020090</name>
</gene>
<keyword evidence="2" id="KW-0804">Transcription</keyword>
<reference evidence="5 6" key="1">
    <citation type="submission" date="2021-05" db="EMBL/GenBank/DDBJ databases">
        <title>Genome Assembly of Synthetic Allotetraploid Brassica napus Reveals Homoeologous Exchanges between Subgenomes.</title>
        <authorList>
            <person name="Davis J.T."/>
        </authorList>
    </citation>
    <scope>NUCLEOTIDE SEQUENCE [LARGE SCALE GENOMIC DNA]</scope>
    <source>
        <strain evidence="6">cv. Da-Ae</strain>
        <tissue evidence="5">Seedling</tissue>
    </source>
</reference>
<evidence type="ECO:0000256" key="2">
    <source>
        <dbReference type="ARBA" id="ARBA00022472"/>
    </source>
</evidence>
<accession>A0ABQ8DEM4</accession>
<dbReference type="SMART" id="SM00733">
    <property type="entry name" value="Mterf"/>
    <property type="match status" value="7"/>
</dbReference>
<comment type="similarity">
    <text evidence="1">Belongs to the mTERF family.</text>
</comment>
<dbReference type="InterPro" id="IPR038538">
    <property type="entry name" value="MTERF_sf"/>
</dbReference>